<evidence type="ECO:0000313" key="10">
    <source>
        <dbReference type="EMBL" id="KAK2874897.1"/>
    </source>
</evidence>
<dbReference type="InterPro" id="IPR006212">
    <property type="entry name" value="Furin_repeat"/>
</dbReference>
<dbReference type="SMART" id="SM00261">
    <property type="entry name" value="FU"/>
    <property type="match status" value="2"/>
</dbReference>
<feature type="signal peptide" evidence="8">
    <location>
        <begin position="1"/>
        <end position="23"/>
    </location>
</feature>
<evidence type="ECO:0000256" key="3">
    <source>
        <dbReference type="ARBA" id="ARBA00022729"/>
    </source>
</evidence>
<evidence type="ECO:0000313" key="11">
    <source>
        <dbReference type="Proteomes" id="UP001187343"/>
    </source>
</evidence>
<feature type="chain" id="PRO_5041664650" description="EGF-like domain-containing protein" evidence="8">
    <location>
        <begin position="24"/>
        <end position="293"/>
    </location>
</feature>
<evidence type="ECO:0000259" key="9">
    <source>
        <dbReference type="PROSITE" id="PS50026"/>
    </source>
</evidence>
<dbReference type="InterPro" id="IPR009030">
    <property type="entry name" value="Growth_fac_rcpt_cys_sf"/>
</dbReference>
<dbReference type="SMART" id="SM00181">
    <property type="entry name" value="EGF"/>
    <property type="match status" value="3"/>
</dbReference>
<dbReference type="EMBL" id="JAUYZG010000021">
    <property type="protein sequence ID" value="KAK2874897.1"/>
    <property type="molecule type" value="Genomic_DNA"/>
</dbReference>
<keyword evidence="5" id="KW-1015">Disulfide bond</keyword>
<evidence type="ECO:0000256" key="4">
    <source>
        <dbReference type="ARBA" id="ARBA00022737"/>
    </source>
</evidence>
<dbReference type="PROSITE" id="PS01187">
    <property type="entry name" value="EGF_CA"/>
    <property type="match status" value="2"/>
</dbReference>
<dbReference type="Gene3D" id="2.10.220.10">
    <property type="entry name" value="Hormone Receptor, Insulin-like Growth Factor Receptor 1, Chain A, domain 2"/>
    <property type="match status" value="1"/>
</dbReference>
<dbReference type="GO" id="GO:0030855">
    <property type="term" value="P:epithelial cell differentiation"/>
    <property type="evidence" value="ECO:0007669"/>
    <property type="project" value="UniProtKB-ARBA"/>
</dbReference>
<dbReference type="SUPFAM" id="SSF57184">
    <property type="entry name" value="Growth factor receptor domain"/>
    <property type="match status" value="1"/>
</dbReference>
<sequence>MSPSQMFLLSAMLWVALFHLILGQNCSEHCKACGGPEKDQCLQCHTGFILHDNLCVDIDECGTDLDQCPDNTYCFNSHGSYECKECDQACVGCMGGGAARCRKCAAGYRSSGMRCVDIDECAEEVLACPGVSVFCVNTEGSFDCQCAVGYTRRGGSCERSRTAAFEEKGLFDDIQEDEIEVLQQMFFGVVLCALATLAAKGDMVFTSIFMGAVAAMAGYWLSDKSDRLIDSKNLLLIVEPLKKPFEHSYESHFTCSQTPFADHTCCDRETPAYAKTLKIRDAITVTCKRRAPV</sequence>
<evidence type="ECO:0000256" key="7">
    <source>
        <dbReference type="SAM" id="Phobius"/>
    </source>
</evidence>
<keyword evidence="7" id="KW-1133">Transmembrane helix</keyword>
<dbReference type="PROSITE" id="PS01186">
    <property type="entry name" value="EGF_2"/>
    <property type="match status" value="1"/>
</dbReference>
<keyword evidence="2 6" id="KW-0245">EGF-like domain</keyword>
<dbReference type="GO" id="GO:0005509">
    <property type="term" value="F:calcium ion binding"/>
    <property type="evidence" value="ECO:0007669"/>
    <property type="project" value="InterPro"/>
</dbReference>
<accession>A0AA88PCQ0</accession>
<dbReference type="InterPro" id="IPR000742">
    <property type="entry name" value="EGF"/>
</dbReference>
<keyword evidence="7" id="KW-0812">Transmembrane</keyword>
<keyword evidence="7" id="KW-0472">Membrane</keyword>
<dbReference type="AlphaFoldDB" id="A0AA88PCQ0"/>
<dbReference type="FunFam" id="2.10.25.10:FF:000038">
    <property type="entry name" value="Fibrillin 2"/>
    <property type="match status" value="1"/>
</dbReference>
<keyword evidence="11" id="KW-1185">Reference proteome</keyword>
<reference evidence="10" key="1">
    <citation type="submission" date="2023-08" db="EMBL/GenBank/DDBJ databases">
        <title>Chromosome-level Genome Assembly of mud carp (Cirrhinus molitorella).</title>
        <authorList>
            <person name="Liu H."/>
        </authorList>
    </citation>
    <scope>NUCLEOTIDE SEQUENCE</scope>
    <source>
        <strain evidence="10">Prfri</strain>
        <tissue evidence="10">Muscle</tissue>
    </source>
</reference>
<feature type="domain" description="EGF-like" evidence="9">
    <location>
        <begin position="117"/>
        <end position="158"/>
    </location>
</feature>
<dbReference type="Proteomes" id="UP001187343">
    <property type="component" value="Unassembled WGS sequence"/>
</dbReference>
<organism evidence="10 11">
    <name type="scientific">Cirrhinus molitorella</name>
    <name type="common">mud carp</name>
    <dbReference type="NCBI Taxonomy" id="172907"/>
    <lineage>
        <taxon>Eukaryota</taxon>
        <taxon>Metazoa</taxon>
        <taxon>Chordata</taxon>
        <taxon>Craniata</taxon>
        <taxon>Vertebrata</taxon>
        <taxon>Euteleostomi</taxon>
        <taxon>Actinopterygii</taxon>
        <taxon>Neopterygii</taxon>
        <taxon>Teleostei</taxon>
        <taxon>Ostariophysi</taxon>
        <taxon>Cypriniformes</taxon>
        <taxon>Cyprinidae</taxon>
        <taxon>Labeoninae</taxon>
        <taxon>Labeonini</taxon>
        <taxon>Cirrhinus</taxon>
    </lineage>
</organism>
<evidence type="ECO:0000256" key="2">
    <source>
        <dbReference type="ARBA" id="ARBA00022536"/>
    </source>
</evidence>
<comment type="caution">
    <text evidence="10">The sequence shown here is derived from an EMBL/GenBank/DDBJ whole genome shotgun (WGS) entry which is preliminary data.</text>
</comment>
<keyword evidence="4" id="KW-0677">Repeat</keyword>
<dbReference type="CDD" id="cd00054">
    <property type="entry name" value="EGF_CA"/>
    <property type="match status" value="1"/>
</dbReference>
<comment type="caution">
    <text evidence="6">Lacks conserved residue(s) required for the propagation of feature annotation.</text>
</comment>
<dbReference type="PROSITE" id="PS00010">
    <property type="entry name" value="ASX_HYDROXYL"/>
    <property type="match status" value="1"/>
</dbReference>
<dbReference type="InterPro" id="IPR000152">
    <property type="entry name" value="EGF-type_Asp/Asn_hydroxyl_site"/>
</dbReference>
<feature type="transmembrane region" description="Helical" evidence="7">
    <location>
        <begin position="203"/>
        <end position="222"/>
    </location>
</feature>
<dbReference type="Pfam" id="PF07645">
    <property type="entry name" value="EGF_CA"/>
    <property type="match status" value="2"/>
</dbReference>
<evidence type="ECO:0000256" key="8">
    <source>
        <dbReference type="SAM" id="SignalP"/>
    </source>
</evidence>
<dbReference type="PANTHER" id="PTHR24039">
    <property type="entry name" value="FIBRILLIN-RELATED"/>
    <property type="match status" value="1"/>
</dbReference>
<dbReference type="InterPro" id="IPR018097">
    <property type="entry name" value="EGF_Ca-bd_CS"/>
</dbReference>
<gene>
    <name evidence="10" type="ORF">Q8A67_022050</name>
</gene>
<dbReference type="InterPro" id="IPR049883">
    <property type="entry name" value="NOTCH1_EGF-like"/>
</dbReference>
<evidence type="ECO:0000256" key="6">
    <source>
        <dbReference type="PROSITE-ProRule" id="PRU00076"/>
    </source>
</evidence>
<proteinExistence type="inferred from homology"/>
<evidence type="ECO:0000256" key="1">
    <source>
        <dbReference type="ARBA" id="ARBA00005897"/>
    </source>
</evidence>
<protein>
    <recommendedName>
        <fullName evidence="9">EGF-like domain-containing protein</fullName>
    </recommendedName>
</protein>
<comment type="similarity">
    <text evidence="1">Belongs to the CRELD family.</text>
</comment>
<dbReference type="Gene3D" id="2.10.25.10">
    <property type="entry name" value="Laminin"/>
    <property type="match status" value="1"/>
</dbReference>
<dbReference type="PROSITE" id="PS50026">
    <property type="entry name" value="EGF_3"/>
    <property type="match status" value="1"/>
</dbReference>
<dbReference type="SMART" id="SM00179">
    <property type="entry name" value="EGF_CA"/>
    <property type="match status" value="2"/>
</dbReference>
<dbReference type="InterPro" id="IPR001881">
    <property type="entry name" value="EGF-like_Ca-bd_dom"/>
</dbReference>
<evidence type="ECO:0000256" key="5">
    <source>
        <dbReference type="ARBA" id="ARBA00023157"/>
    </source>
</evidence>
<dbReference type="CDD" id="cd00064">
    <property type="entry name" value="FU"/>
    <property type="match status" value="1"/>
</dbReference>
<keyword evidence="3 8" id="KW-0732">Signal</keyword>
<name>A0AA88PCQ0_9TELE</name>